<sequence length="198" mass="21955">MSADALTVLQHQLQARLQLLRDAALWKLEGLDEYDLRRPLTPTGTNLLGLVKHLAGVELDYFGDTFGRPIDIATPWRGSDDDADLWATAAESVADIVALYRRSWAHAQETFDASTLTTTGTVPWWPPEKRDVTLGLVLVHMITETARHVGQMDILREEIDGAAGMYETNDNLSHADQSARDQYVARLQSVADAVKGRS</sequence>
<evidence type="ECO:0000313" key="2">
    <source>
        <dbReference type="Proteomes" id="UP001432128"/>
    </source>
</evidence>
<dbReference type="AlphaFoldDB" id="A0AAU4JY65"/>
<dbReference type="Pfam" id="PF04978">
    <property type="entry name" value="MST"/>
    <property type="match status" value="1"/>
</dbReference>
<reference evidence="1 2" key="1">
    <citation type="submission" date="2022-10" db="EMBL/GenBank/DDBJ databases">
        <title>The complete genomes of actinobacterial strains from the NBC collection.</title>
        <authorList>
            <person name="Joergensen T.S."/>
            <person name="Alvarez Arevalo M."/>
            <person name="Sterndorff E.B."/>
            <person name="Faurdal D."/>
            <person name="Vuksanovic O."/>
            <person name="Mourched A.-S."/>
            <person name="Charusanti P."/>
            <person name="Shaw S."/>
            <person name="Blin K."/>
            <person name="Weber T."/>
        </authorList>
    </citation>
    <scope>NUCLEOTIDE SEQUENCE [LARGE SCALE GENOMIC DNA]</scope>
    <source>
        <strain evidence="1 2">NBC_00319</strain>
    </source>
</reference>
<name>A0AAU4JY65_9NOCA</name>
<accession>A0AAU4JY65</accession>
<organism evidence="1 2">
    <name type="scientific">Williamsia herbipolensis</name>
    <dbReference type="NCBI Taxonomy" id="1603258"/>
    <lineage>
        <taxon>Bacteria</taxon>
        <taxon>Bacillati</taxon>
        <taxon>Actinomycetota</taxon>
        <taxon>Actinomycetes</taxon>
        <taxon>Mycobacteriales</taxon>
        <taxon>Nocardiaceae</taxon>
        <taxon>Williamsia</taxon>
    </lineage>
</organism>
<dbReference type="InterPro" id="IPR007061">
    <property type="entry name" value="MST-like"/>
</dbReference>
<dbReference type="KEGG" id="whr:OG579_13405"/>
<proteinExistence type="predicted"/>
<protein>
    <submittedName>
        <fullName evidence="1">DinB family protein</fullName>
    </submittedName>
</protein>
<dbReference type="Gene3D" id="1.20.120.450">
    <property type="entry name" value="dinb family like domain"/>
    <property type="match status" value="1"/>
</dbReference>
<dbReference type="RefSeq" id="WP_328856324.1">
    <property type="nucleotide sequence ID" value="NZ_CP108021.1"/>
</dbReference>
<gene>
    <name evidence="1" type="ORF">OG579_13405</name>
</gene>
<dbReference type="InterPro" id="IPR034660">
    <property type="entry name" value="DinB/YfiT-like"/>
</dbReference>
<dbReference type="EMBL" id="CP108021">
    <property type="protein sequence ID" value="WUM18733.1"/>
    <property type="molecule type" value="Genomic_DNA"/>
</dbReference>
<dbReference type="SUPFAM" id="SSF109854">
    <property type="entry name" value="DinB/YfiT-like putative metalloenzymes"/>
    <property type="match status" value="1"/>
</dbReference>
<evidence type="ECO:0000313" key="1">
    <source>
        <dbReference type="EMBL" id="WUM18733.1"/>
    </source>
</evidence>
<keyword evidence="2" id="KW-1185">Reference proteome</keyword>
<dbReference type="Proteomes" id="UP001432128">
    <property type="component" value="Chromosome"/>
</dbReference>